<dbReference type="GO" id="GO:0003677">
    <property type="term" value="F:DNA binding"/>
    <property type="evidence" value="ECO:0007669"/>
    <property type="project" value="InterPro"/>
</dbReference>
<feature type="binding site" evidence="9">
    <location>
        <begin position="885"/>
        <end position="892"/>
    </location>
    <ligand>
        <name>ATP</name>
        <dbReference type="ChEBI" id="CHEBI:30616"/>
    </ligand>
</feature>
<evidence type="ECO:0000259" key="12">
    <source>
        <dbReference type="PROSITE" id="PS50901"/>
    </source>
</evidence>
<dbReference type="PROSITE" id="PS50901">
    <property type="entry name" value="FTSK"/>
    <property type="match status" value="3"/>
</dbReference>
<dbReference type="InterPro" id="IPR027417">
    <property type="entry name" value="P-loop_NTPase"/>
</dbReference>
<feature type="binding site" evidence="9">
    <location>
        <begin position="517"/>
        <end position="524"/>
    </location>
    <ligand>
        <name>ATP</name>
        <dbReference type="ChEBI" id="CHEBI:30616"/>
    </ligand>
</feature>
<dbReference type="NCBIfam" id="TIGR03925">
    <property type="entry name" value="T7SS_EccC_b"/>
    <property type="match status" value="1"/>
</dbReference>
<proteinExistence type="predicted"/>
<evidence type="ECO:0000256" key="3">
    <source>
        <dbReference type="ARBA" id="ARBA00022692"/>
    </source>
</evidence>
<feature type="domain" description="FtsK" evidence="12">
    <location>
        <begin position="494"/>
        <end position="697"/>
    </location>
</feature>
<dbReference type="InterPro" id="IPR050206">
    <property type="entry name" value="FtsK/SpoIIIE/SftA"/>
</dbReference>
<keyword evidence="6 9" id="KW-0067">ATP-binding</keyword>
<dbReference type="Pfam" id="PF01580">
    <property type="entry name" value="FtsK_SpoIIIE"/>
    <property type="match status" value="3"/>
</dbReference>
<evidence type="ECO:0000256" key="5">
    <source>
        <dbReference type="ARBA" id="ARBA00022741"/>
    </source>
</evidence>
<keyword evidence="2" id="KW-1003">Cell membrane</keyword>
<accession>A0A318HJM8</accession>
<gene>
    <name evidence="13" type="ORF">C8E89_12850</name>
</gene>
<dbReference type="PANTHER" id="PTHR22683">
    <property type="entry name" value="SPORULATION PROTEIN RELATED"/>
    <property type="match status" value="1"/>
</dbReference>
<feature type="domain" description="FtsK" evidence="12">
    <location>
        <begin position="868"/>
        <end position="1059"/>
    </location>
</feature>
<evidence type="ECO:0000256" key="6">
    <source>
        <dbReference type="ARBA" id="ARBA00022840"/>
    </source>
</evidence>
<dbReference type="InterPro" id="IPR023836">
    <property type="entry name" value="EccCa-like_Actinobacteria"/>
</dbReference>
<feature type="transmembrane region" description="Helical" evidence="11">
    <location>
        <begin position="39"/>
        <end position="60"/>
    </location>
</feature>
<dbReference type="GO" id="GO:0005886">
    <property type="term" value="C:plasma membrane"/>
    <property type="evidence" value="ECO:0007669"/>
    <property type="project" value="UniProtKB-SubCell"/>
</dbReference>
<keyword evidence="8 11" id="KW-0472">Membrane</keyword>
<keyword evidence="4" id="KW-0677">Repeat</keyword>
<keyword evidence="14" id="KW-1185">Reference proteome</keyword>
<dbReference type="SUPFAM" id="SSF52540">
    <property type="entry name" value="P-loop containing nucleoside triphosphate hydrolases"/>
    <property type="match status" value="1"/>
</dbReference>
<dbReference type="OrthoDB" id="9807790at2"/>
<feature type="binding site" evidence="9">
    <location>
        <begin position="1174"/>
        <end position="1181"/>
    </location>
    <ligand>
        <name>ATP</name>
        <dbReference type="ChEBI" id="CHEBI:30616"/>
    </ligand>
</feature>
<evidence type="ECO:0000256" key="10">
    <source>
        <dbReference type="SAM" id="MobiDB-lite"/>
    </source>
</evidence>
<reference evidence="13 14" key="2">
    <citation type="submission" date="2018-06" db="EMBL/GenBank/DDBJ databases">
        <title>Sequencing of bacterial isolates from soil warming experiment in Harvard Forest, Massachusetts, USA.</title>
        <authorList>
            <person name="Deangelis K.PhD."/>
        </authorList>
    </citation>
    <scope>NUCLEOTIDE SEQUENCE [LARGE SCALE GENOMIC DNA]</scope>
    <source>
        <strain evidence="13 14">GAS496</strain>
    </source>
</reference>
<evidence type="ECO:0000256" key="1">
    <source>
        <dbReference type="ARBA" id="ARBA00004651"/>
    </source>
</evidence>
<feature type="region of interest" description="Disordered" evidence="10">
    <location>
        <begin position="1"/>
        <end position="21"/>
    </location>
</feature>
<protein>
    <submittedName>
        <fullName evidence="13">S-DNA-T family DNA segregation ATPase FtsK/SpoIIIE</fullName>
    </submittedName>
</protein>
<keyword evidence="3 11" id="KW-0812">Transmembrane</keyword>
<evidence type="ECO:0000256" key="9">
    <source>
        <dbReference type="PROSITE-ProRule" id="PRU00289"/>
    </source>
</evidence>
<comment type="caution">
    <text evidence="13">The sequence shown here is derived from an EMBL/GenBank/DDBJ whole genome shotgun (WGS) entry which is preliminary data.</text>
</comment>
<name>A0A318HJM8_9MYCO</name>
<dbReference type="Gene3D" id="3.40.50.300">
    <property type="entry name" value="P-loop containing nucleotide triphosphate hydrolases"/>
    <property type="match status" value="4"/>
</dbReference>
<evidence type="ECO:0000256" key="7">
    <source>
        <dbReference type="ARBA" id="ARBA00022989"/>
    </source>
</evidence>
<dbReference type="NCBIfam" id="TIGR03924">
    <property type="entry name" value="T7SS_EccC_a"/>
    <property type="match status" value="1"/>
</dbReference>
<dbReference type="EMBL" id="QJJU01000028">
    <property type="protein sequence ID" value="PXX01564.1"/>
    <property type="molecule type" value="Genomic_DNA"/>
</dbReference>
<dbReference type="Proteomes" id="UP000247781">
    <property type="component" value="Unassembled WGS sequence"/>
</dbReference>
<comment type="subcellular location">
    <subcellularLocation>
        <location evidence="1">Cell membrane</location>
        <topology evidence="1">Multi-pass membrane protein</topology>
    </subcellularLocation>
</comment>
<dbReference type="InterPro" id="IPR023837">
    <property type="entry name" value="EccCb-like_Actinobacteria"/>
</dbReference>
<sequence length="1383" mass="151231">MTTQPFVRPGEPRRAPATGGGKIAVEPPIAAPIPPPRSVWGIVLPITLVVGVVGFIVAMYVTGMRSFATGFGIFGVMMLVGMVGMLFRGRGAAQRMSWGELTLFRRTWFSRLDEIRDEVDVQRRQQWNHRHHFHWEPDQLTGVAGSVRMWDRPPGSDEFAVVRVGVGKVALAMSIDKPKIPEASQIEPATGHALRKFLIEQEYIDDMAKVIWVQRFPGLSIVGDMEQTRALARAMICQLAAFHSPSDVQVIVVSAAPTVWEWAKWLPHLQHRTKRDGCGERRLLFSSPAKLESFLDEAETERPQWSPPASGLHGGDVAPMLPLRVVIDDGCGTPEDWAGLTGSAGYAGTCFIRLAPSMPAPPPDSYGAKNWVGFAPSTTYRLTDGTLRKRLPFDDPTLFAGVPKGTDELDEVFYATADQMSVVEAERFARALARYRAPGAAASTVSTTETQHRTLLDVVGVRDPRRLDVDRLWAPRRTQGREWMRFPVGLDDSGQVIELDLKEGSQQGMNMHSLFIGTTGAGKSEGIITEVTSLALTHSPEVVNVVFSDFKLKSAAGTLERFPHVVASVSNLADERHLVGRMHDALDGELDRRGALCAALEGVPDLTAYNQRRLTDPSLAPVPALFVICDEYQEMLADPEWGPKFQKLFWRIVRQGRAYHMFLQLVGQTVDTQKLRDTRKLLGFTIAARTGREEDSREAIGSTVAAHLPERGAEGTAYLRVAQRQPREFRFFYSSAQFVPPVGTEDAEPVRAGTWFDPRPFSVDETADIDGLLASPQQPKAVAAAAVEPAALPGEPAKNPLIVDAVIASLQSAGVGPPRQLWLPPLGVPPPADDLVLRYRGRPWDVDYGQNPGLVLPVALEDRPREHRQDVFCLDVLSDNALIIGAPKRGATTALMTMITTGALMYRPERVQFYCVAASGPQLAAVGDLPHVASVVSSFDTEGVNRLLATVRQIVDDRERIFAARGLDMMTVREAKFGANPHDIGVEGGDIVLVIDGWANFSEHAPKHVDTVMSLLRARNYGVRVVLTHTSHISGIRSAIRAETTQKLELRLTDPRESEVPRVDGIAKAREVPDTPGRGLSPAGFHLMVGFPELANQPSGRVEVRDIGAVVRKVAGVGKVSEVLRLPESVALQDVMARVDPQLPRQMVPFGLSENTLGPAFVNFADSPHVVAVGRAQSGRTNFVRAMMRSIMARYSADEATIILIDPRRRSVGVVPDEWLSRYTYALADIKQVVNGLCEVLEKRQPPPTATQHEMLTRKFWTGREFFVVVDDATVWPTADNPLARLAPYVEQADSLGLHLIAAADIRNWSFQATGSSVLGRVVGSLPPVLILDGRRDNGPIISGVYAEPQRPGKAIYATASGSDGVLIGWTPPPSVPGAQLSS</sequence>
<feature type="transmembrane region" description="Helical" evidence="11">
    <location>
        <begin position="67"/>
        <end position="87"/>
    </location>
</feature>
<dbReference type="PANTHER" id="PTHR22683:SF1">
    <property type="entry name" value="TYPE VII SECRETION SYSTEM PROTEIN ESSC"/>
    <property type="match status" value="1"/>
</dbReference>
<dbReference type="GO" id="GO:0005524">
    <property type="term" value="F:ATP binding"/>
    <property type="evidence" value="ECO:0007669"/>
    <property type="project" value="UniProtKB-UniRule"/>
</dbReference>
<evidence type="ECO:0000313" key="13">
    <source>
        <dbReference type="EMBL" id="PXX01564.1"/>
    </source>
</evidence>
<evidence type="ECO:0000256" key="4">
    <source>
        <dbReference type="ARBA" id="ARBA00022737"/>
    </source>
</evidence>
<dbReference type="InterPro" id="IPR002543">
    <property type="entry name" value="FtsK_dom"/>
</dbReference>
<keyword evidence="7 11" id="KW-1133">Transmembrane helix</keyword>
<reference evidence="14" key="1">
    <citation type="submission" date="2018-05" db="EMBL/GenBank/DDBJ databases">
        <authorList>
            <person name="Deangelis K."/>
            <person name="Huntemann M."/>
            <person name="Clum A."/>
            <person name="Pillay M."/>
            <person name="Palaniappan K."/>
            <person name="Varghese N."/>
            <person name="Mikhailova N."/>
            <person name="Stamatis D."/>
            <person name="Reddy T."/>
            <person name="Daum C."/>
            <person name="Shapiro N."/>
            <person name="Ivanova N."/>
            <person name="Kyrpides N."/>
            <person name="Woyke T."/>
        </authorList>
    </citation>
    <scope>NUCLEOTIDE SEQUENCE [LARGE SCALE GENOMIC DNA]</scope>
    <source>
        <strain evidence="14">GAS496</strain>
    </source>
</reference>
<keyword evidence="5 9" id="KW-0547">Nucleotide-binding</keyword>
<evidence type="ECO:0000313" key="14">
    <source>
        <dbReference type="Proteomes" id="UP000247781"/>
    </source>
</evidence>
<evidence type="ECO:0000256" key="8">
    <source>
        <dbReference type="ARBA" id="ARBA00023136"/>
    </source>
</evidence>
<evidence type="ECO:0000256" key="11">
    <source>
        <dbReference type="SAM" id="Phobius"/>
    </source>
</evidence>
<evidence type="ECO:0000256" key="2">
    <source>
        <dbReference type="ARBA" id="ARBA00022475"/>
    </source>
</evidence>
<feature type="domain" description="FtsK" evidence="12">
    <location>
        <begin position="1157"/>
        <end position="1338"/>
    </location>
</feature>
<organism evidence="13 14">
    <name type="scientific">Mycolicibacterium moriokaense</name>
    <dbReference type="NCBI Taxonomy" id="39691"/>
    <lineage>
        <taxon>Bacteria</taxon>
        <taxon>Bacillati</taxon>
        <taxon>Actinomycetota</taxon>
        <taxon>Actinomycetes</taxon>
        <taxon>Mycobacteriales</taxon>
        <taxon>Mycobacteriaceae</taxon>
        <taxon>Mycolicibacterium</taxon>
    </lineage>
</organism>
<dbReference type="RefSeq" id="WP_110319459.1">
    <property type="nucleotide sequence ID" value="NZ_QJJU01000028.1"/>
</dbReference>